<dbReference type="GO" id="GO:0051082">
    <property type="term" value="F:unfolded protein binding"/>
    <property type="evidence" value="ECO:0007669"/>
    <property type="project" value="InterPro"/>
</dbReference>
<dbReference type="InterPro" id="IPR036869">
    <property type="entry name" value="J_dom_sf"/>
</dbReference>
<dbReference type="Gene3D" id="2.60.260.20">
    <property type="entry name" value="Urease metallochaperone UreE, N-terminal domain"/>
    <property type="match status" value="1"/>
</dbReference>
<dbReference type="PANTHER" id="PTHR43948">
    <property type="entry name" value="DNAJ HOMOLOG SUBFAMILY B"/>
    <property type="match status" value="1"/>
</dbReference>
<dbReference type="SUPFAM" id="SSF46565">
    <property type="entry name" value="Chaperone J-domain"/>
    <property type="match status" value="1"/>
</dbReference>
<proteinExistence type="predicted"/>
<organism evidence="3">
    <name type="scientific">Desulfobacca acetoxidans</name>
    <dbReference type="NCBI Taxonomy" id="60893"/>
    <lineage>
        <taxon>Bacteria</taxon>
        <taxon>Pseudomonadati</taxon>
        <taxon>Thermodesulfobacteriota</taxon>
        <taxon>Desulfobaccia</taxon>
        <taxon>Desulfobaccales</taxon>
        <taxon>Desulfobaccaceae</taxon>
        <taxon>Desulfobacca</taxon>
    </lineage>
</organism>
<feature type="region of interest" description="Disordered" evidence="1">
    <location>
        <begin position="67"/>
        <end position="101"/>
    </location>
</feature>
<dbReference type="EMBL" id="DTKJ01000067">
    <property type="protein sequence ID" value="HGZ12530.1"/>
    <property type="molecule type" value="Genomic_DNA"/>
</dbReference>
<dbReference type="AlphaFoldDB" id="A0A7C5AMN9"/>
<evidence type="ECO:0000259" key="2">
    <source>
        <dbReference type="PROSITE" id="PS50076"/>
    </source>
</evidence>
<name>A0A7C5AMN9_9BACT</name>
<dbReference type="CDD" id="cd06257">
    <property type="entry name" value="DnaJ"/>
    <property type="match status" value="1"/>
</dbReference>
<feature type="domain" description="J" evidence="2">
    <location>
        <begin position="3"/>
        <end position="68"/>
    </location>
</feature>
<dbReference type="Pfam" id="PF00226">
    <property type="entry name" value="DnaJ"/>
    <property type="match status" value="1"/>
</dbReference>
<sequence length="244" mass="27539">MVDYYAILGLSPQAEPGEIKKAYRVLALKWHPDKNPGDPRAAVLFQQVGEAYRILSDPRQRRMYDRQRAQTVPPGGTCNFQPEAGVRRTATPGRSRTRQSRHLGRRSLLQGIIPRMQNGVPWHSLPRCPRILGRQSLKGWLQELKTLPHRLLTWFAGKSPPGLALELIPSANQADLVMDLHVPRWLAARGAKLKFLLKIRDQRRRLRLTLPAGVKDGAALKVEGAGKNLGDRTGHLYINIRLKD</sequence>
<dbReference type="GO" id="GO:0051087">
    <property type="term" value="F:protein-folding chaperone binding"/>
    <property type="evidence" value="ECO:0007669"/>
    <property type="project" value="TreeGrafter"/>
</dbReference>
<dbReference type="SMART" id="SM00271">
    <property type="entry name" value="DnaJ"/>
    <property type="match status" value="1"/>
</dbReference>
<dbReference type="PANTHER" id="PTHR43948:SF10">
    <property type="entry name" value="MRJ, ISOFORM E"/>
    <property type="match status" value="1"/>
</dbReference>
<comment type="caution">
    <text evidence="3">The sequence shown here is derived from an EMBL/GenBank/DDBJ whole genome shotgun (WGS) entry which is preliminary data.</text>
</comment>
<protein>
    <recommendedName>
        <fullName evidence="2">J domain-containing protein</fullName>
    </recommendedName>
</protein>
<evidence type="ECO:0000313" key="3">
    <source>
        <dbReference type="EMBL" id="HGZ12530.1"/>
    </source>
</evidence>
<dbReference type="InterPro" id="IPR008971">
    <property type="entry name" value="HSP40/DnaJ_pept-bd"/>
</dbReference>
<dbReference type="InterPro" id="IPR001623">
    <property type="entry name" value="DnaJ_domain"/>
</dbReference>
<evidence type="ECO:0000256" key="1">
    <source>
        <dbReference type="SAM" id="MobiDB-lite"/>
    </source>
</evidence>
<gene>
    <name evidence="3" type="ORF">ENW48_10005</name>
</gene>
<dbReference type="Gene3D" id="1.10.287.110">
    <property type="entry name" value="DnaJ domain"/>
    <property type="match status" value="1"/>
</dbReference>
<dbReference type="GO" id="GO:0005737">
    <property type="term" value="C:cytoplasm"/>
    <property type="evidence" value="ECO:0007669"/>
    <property type="project" value="TreeGrafter"/>
</dbReference>
<reference evidence="3" key="1">
    <citation type="journal article" date="2020" name="mSystems">
        <title>Genome- and Community-Level Interaction Insights into Carbon Utilization and Element Cycling Functions of Hydrothermarchaeota in Hydrothermal Sediment.</title>
        <authorList>
            <person name="Zhou Z."/>
            <person name="Liu Y."/>
            <person name="Xu W."/>
            <person name="Pan J."/>
            <person name="Luo Z.H."/>
            <person name="Li M."/>
        </authorList>
    </citation>
    <scope>NUCLEOTIDE SEQUENCE [LARGE SCALE GENOMIC DNA]</scope>
    <source>
        <strain evidence="3">SpSt-853</strain>
    </source>
</reference>
<dbReference type="PRINTS" id="PR00625">
    <property type="entry name" value="JDOMAIN"/>
</dbReference>
<dbReference type="SUPFAM" id="SSF49493">
    <property type="entry name" value="HSP40/DnaJ peptide-binding domain"/>
    <property type="match status" value="1"/>
</dbReference>
<dbReference type="GO" id="GO:0044183">
    <property type="term" value="F:protein folding chaperone"/>
    <property type="evidence" value="ECO:0007669"/>
    <property type="project" value="TreeGrafter"/>
</dbReference>
<accession>A0A7C5AMN9</accession>
<dbReference type="PROSITE" id="PS50076">
    <property type="entry name" value="DNAJ_2"/>
    <property type="match status" value="1"/>
</dbReference>